<protein>
    <submittedName>
        <fullName evidence="2">Uncharacterized protein</fullName>
    </submittedName>
</protein>
<evidence type="ECO:0000313" key="3">
    <source>
        <dbReference type="Proteomes" id="UP001222932"/>
    </source>
</evidence>
<reference evidence="2" key="2">
    <citation type="submission" date="2023-06" db="EMBL/GenBank/DDBJ databases">
        <authorList>
            <person name="Kobayashi Y."/>
            <person name="Kayamori A."/>
            <person name="Aoki K."/>
            <person name="Shiwa Y."/>
            <person name="Fujita N."/>
            <person name="Sugita T."/>
            <person name="Iwasaki W."/>
            <person name="Tanaka N."/>
            <person name="Takashima M."/>
        </authorList>
    </citation>
    <scope>NUCLEOTIDE SEQUENCE</scope>
    <source>
        <strain evidence="2">HIS016</strain>
    </source>
</reference>
<feature type="signal peptide" evidence="1">
    <location>
        <begin position="1"/>
        <end position="19"/>
    </location>
</feature>
<keyword evidence="3" id="KW-1185">Reference proteome</keyword>
<keyword evidence="1" id="KW-0732">Signal</keyword>
<comment type="caution">
    <text evidence="2">The sequence shown here is derived from an EMBL/GenBank/DDBJ whole genome shotgun (WGS) entry which is preliminary data.</text>
</comment>
<organism evidence="2 3">
    <name type="scientific">Cutaneotrichosporon spelunceum</name>
    <dbReference type="NCBI Taxonomy" id="1672016"/>
    <lineage>
        <taxon>Eukaryota</taxon>
        <taxon>Fungi</taxon>
        <taxon>Dikarya</taxon>
        <taxon>Basidiomycota</taxon>
        <taxon>Agaricomycotina</taxon>
        <taxon>Tremellomycetes</taxon>
        <taxon>Trichosporonales</taxon>
        <taxon>Trichosporonaceae</taxon>
        <taxon>Cutaneotrichosporon</taxon>
    </lineage>
</organism>
<gene>
    <name evidence="2" type="ORF">CspeluHIS016_0700670</name>
</gene>
<sequence>MRSFSIIALVTTLAAFSVATPLNIDNRAIADALPASISNRDGSSDNTVDARQLAPPGTPVIGNVDWAGLSKEIQRQLDGLADITADDAKVAVRAIMDILQGKNVAEAAQKLFFLPGNFFIRLPFLIAPVLIRAGMGIPGVNNFIMILLKLMPNLGNGLGGNKTFNDDSGSSVGNADQSQVKELVTRVMLAEASGAPVSAEDAAAFKGLDMSVLGPLFLGLPAMFANMFAGFLFPGNNGPIKGPIL</sequence>
<proteinExistence type="predicted"/>
<feature type="chain" id="PRO_5041941703" evidence="1">
    <location>
        <begin position="20"/>
        <end position="245"/>
    </location>
</feature>
<evidence type="ECO:0000313" key="2">
    <source>
        <dbReference type="EMBL" id="GMK59052.1"/>
    </source>
</evidence>
<name>A0AAD3TZ46_9TREE</name>
<reference evidence="2" key="1">
    <citation type="journal article" date="2023" name="BMC Genomics">
        <title>Chromosome-level genome assemblies of Cutaneotrichosporon spp. (Trichosporonales, Basidiomycota) reveal imbalanced evolution between nucleotide sequences and chromosome synteny.</title>
        <authorList>
            <person name="Kobayashi Y."/>
            <person name="Kayamori A."/>
            <person name="Aoki K."/>
            <person name="Shiwa Y."/>
            <person name="Matsutani M."/>
            <person name="Fujita N."/>
            <person name="Sugita T."/>
            <person name="Iwasaki W."/>
            <person name="Tanaka N."/>
            <person name="Takashima M."/>
        </authorList>
    </citation>
    <scope>NUCLEOTIDE SEQUENCE</scope>
    <source>
        <strain evidence="2">HIS016</strain>
    </source>
</reference>
<dbReference type="EMBL" id="BTCM01000007">
    <property type="protein sequence ID" value="GMK59052.1"/>
    <property type="molecule type" value="Genomic_DNA"/>
</dbReference>
<dbReference type="Proteomes" id="UP001222932">
    <property type="component" value="Unassembled WGS sequence"/>
</dbReference>
<evidence type="ECO:0000256" key="1">
    <source>
        <dbReference type="SAM" id="SignalP"/>
    </source>
</evidence>
<accession>A0AAD3TZ46</accession>
<dbReference type="AlphaFoldDB" id="A0AAD3TZ46"/>